<dbReference type="SUPFAM" id="SSF51445">
    <property type="entry name" value="(Trans)glycosidases"/>
    <property type="match status" value="1"/>
</dbReference>
<name>A0A921IJG5_9FIRM</name>
<comment type="similarity">
    <text evidence="1 4">Belongs to the glycosyl hydrolase 1 family.</text>
</comment>
<organism evidence="5 6">
    <name type="scientific">Subdoligranulum variabile</name>
    <dbReference type="NCBI Taxonomy" id="214851"/>
    <lineage>
        <taxon>Bacteria</taxon>
        <taxon>Bacillati</taxon>
        <taxon>Bacillota</taxon>
        <taxon>Clostridia</taxon>
        <taxon>Eubacteriales</taxon>
        <taxon>Oscillospiraceae</taxon>
        <taxon>Subdoligranulum</taxon>
    </lineage>
</organism>
<dbReference type="Proteomes" id="UP000782880">
    <property type="component" value="Unassembled WGS sequence"/>
</dbReference>
<dbReference type="PRINTS" id="PR00131">
    <property type="entry name" value="GLHYDRLASE1"/>
</dbReference>
<reference evidence="5" key="2">
    <citation type="submission" date="2021-09" db="EMBL/GenBank/DDBJ databases">
        <authorList>
            <person name="Gilroy R."/>
        </authorList>
    </citation>
    <scope>NUCLEOTIDE SEQUENCE</scope>
    <source>
        <strain evidence="5">ChiBcec21-2208</strain>
    </source>
</reference>
<dbReference type="GO" id="GO:0005829">
    <property type="term" value="C:cytosol"/>
    <property type="evidence" value="ECO:0007669"/>
    <property type="project" value="TreeGrafter"/>
</dbReference>
<dbReference type="Pfam" id="PF00232">
    <property type="entry name" value="Glyco_hydro_1"/>
    <property type="match status" value="1"/>
</dbReference>
<evidence type="ECO:0000256" key="1">
    <source>
        <dbReference type="ARBA" id="ARBA00010838"/>
    </source>
</evidence>
<proteinExistence type="inferred from homology"/>
<dbReference type="PANTHER" id="PTHR10353:SF122">
    <property type="entry name" value="6-PHOSPHO-BETA-GLUCOSIDASE ASCB-RELATED"/>
    <property type="match status" value="1"/>
</dbReference>
<dbReference type="FunFam" id="3.20.20.80:FF:000004">
    <property type="entry name" value="Beta-glucosidase 6-phospho-beta-glucosidase"/>
    <property type="match status" value="1"/>
</dbReference>
<dbReference type="GO" id="GO:0008422">
    <property type="term" value="F:beta-glucosidase activity"/>
    <property type="evidence" value="ECO:0007669"/>
    <property type="project" value="TreeGrafter"/>
</dbReference>
<reference evidence="5" key="1">
    <citation type="journal article" date="2021" name="PeerJ">
        <title>Extensive microbial diversity within the chicken gut microbiome revealed by metagenomics and culture.</title>
        <authorList>
            <person name="Gilroy R."/>
            <person name="Ravi A."/>
            <person name="Getino M."/>
            <person name="Pursley I."/>
            <person name="Horton D.L."/>
            <person name="Alikhan N.F."/>
            <person name="Baker D."/>
            <person name="Gharbi K."/>
            <person name="Hall N."/>
            <person name="Watson M."/>
            <person name="Adriaenssens E.M."/>
            <person name="Foster-Nyarko E."/>
            <person name="Jarju S."/>
            <person name="Secka A."/>
            <person name="Antonio M."/>
            <person name="Oren A."/>
            <person name="Chaudhuri R.R."/>
            <person name="La Ragione R."/>
            <person name="Hildebrand F."/>
            <person name="Pallen M.J."/>
        </authorList>
    </citation>
    <scope>NUCLEOTIDE SEQUENCE</scope>
    <source>
        <strain evidence="5">ChiBcec21-2208</strain>
    </source>
</reference>
<dbReference type="Gene3D" id="3.20.20.80">
    <property type="entry name" value="Glycosidases"/>
    <property type="match status" value="1"/>
</dbReference>
<dbReference type="EMBL" id="DYVE01000028">
    <property type="protein sequence ID" value="HJG27195.1"/>
    <property type="molecule type" value="Genomic_DNA"/>
</dbReference>
<dbReference type="InterPro" id="IPR001360">
    <property type="entry name" value="Glyco_hydro_1"/>
</dbReference>
<protein>
    <submittedName>
        <fullName evidence="5">Family 1 glycosylhydrolase</fullName>
    </submittedName>
</protein>
<evidence type="ECO:0000256" key="4">
    <source>
        <dbReference type="RuleBase" id="RU003690"/>
    </source>
</evidence>
<evidence type="ECO:0000256" key="3">
    <source>
        <dbReference type="ARBA" id="ARBA00023295"/>
    </source>
</evidence>
<keyword evidence="3" id="KW-0326">Glycosidase</keyword>
<accession>A0A921IJG5</accession>
<evidence type="ECO:0000256" key="2">
    <source>
        <dbReference type="ARBA" id="ARBA00022801"/>
    </source>
</evidence>
<evidence type="ECO:0000313" key="5">
    <source>
        <dbReference type="EMBL" id="HJG27195.1"/>
    </source>
</evidence>
<dbReference type="AlphaFoldDB" id="A0A921IJG5"/>
<comment type="caution">
    <text evidence="5">The sequence shown here is derived from an EMBL/GenBank/DDBJ whole genome shotgun (WGS) entry which is preliminary data.</text>
</comment>
<evidence type="ECO:0000313" key="6">
    <source>
        <dbReference type="Proteomes" id="UP000782880"/>
    </source>
</evidence>
<sequence length="488" mass="56325">MKQGFEEGFLWGGAISCSQAEGGFRDGGKGVSTQDLRYLDPSWDREQVEAKHHGSPFSTQEFEQALQDMDTTYYPNRRGIDFYHHYKEDIALFAEMGMKIFRTSICWSRIFPNGDDAQPNAQGIAYYRSMFEECKKYGIKIFATMLHYDIPVQLVLKYGGWKSRKTIDFYLRYAKVLFEEYGDLVDFWLPFNEFNAGRFAPWDGVCLIPDQEENLNQAVFQCLHHQFLASARAVALCHQMLPGAKIGGMIARFTTYPATCKPQDALQALQDDQYANWFYTDIMARGRYPAYMDRYFDRFHIRIEKEPGDDEILRNGTVDFLSFSYYFSQVSTSDQGWEKTAGNLIMANKNPYLETSEWGWQMDPIGLRVTLNQMYDRYGLPLFVAENGLGTTDILQQDGTVHDAYRIDYLRSHIEQMKQAVIDGVELIGYTMWGIIDVVSCGPLTMDKRYGVIYVDLDNGGKGSGKRYRKDSFYWYKKCIASNGEDLE</sequence>
<dbReference type="GO" id="GO:0016052">
    <property type="term" value="P:carbohydrate catabolic process"/>
    <property type="evidence" value="ECO:0007669"/>
    <property type="project" value="TreeGrafter"/>
</dbReference>
<keyword evidence="2" id="KW-0378">Hydrolase</keyword>
<gene>
    <name evidence="5" type="ORF">K8V20_00900</name>
</gene>
<dbReference type="PANTHER" id="PTHR10353">
    <property type="entry name" value="GLYCOSYL HYDROLASE"/>
    <property type="match status" value="1"/>
</dbReference>
<dbReference type="InterPro" id="IPR017853">
    <property type="entry name" value="GH"/>
</dbReference>